<evidence type="ECO:0000259" key="1">
    <source>
        <dbReference type="Pfam" id="PF12937"/>
    </source>
</evidence>
<dbReference type="Pfam" id="PF12937">
    <property type="entry name" value="F-box-like"/>
    <property type="match status" value="1"/>
</dbReference>
<reference evidence="2" key="1">
    <citation type="submission" date="2017-02" db="UniProtKB">
        <authorList>
            <consortium name="WormBaseParasite"/>
        </authorList>
    </citation>
    <scope>IDENTIFICATION</scope>
</reference>
<evidence type="ECO:0000313" key="2">
    <source>
        <dbReference type="WBParaSite" id="HPLM_0001699701-mRNA-1"/>
    </source>
</evidence>
<dbReference type="WBParaSite" id="HPLM_0001699701-mRNA-1">
    <property type="protein sequence ID" value="HPLM_0001699701-mRNA-1"/>
    <property type="gene ID" value="HPLM_0001699701"/>
</dbReference>
<proteinExistence type="predicted"/>
<dbReference type="InterPro" id="IPR001810">
    <property type="entry name" value="F-box_dom"/>
</dbReference>
<name>A0A0N4WYN7_HAEPC</name>
<protein>
    <submittedName>
        <fullName evidence="2">F-box domain-containing protein</fullName>
    </submittedName>
</protein>
<organism evidence="2">
    <name type="scientific">Haemonchus placei</name>
    <name type="common">Barber's pole worm</name>
    <dbReference type="NCBI Taxonomy" id="6290"/>
    <lineage>
        <taxon>Eukaryota</taxon>
        <taxon>Metazoa</taxon>
        <taxon>Ecdysozoa</taxon>
        <taxon>Nematoda</taxon>
        <taxon>Chromadorea</taxon>
        <taxon>Rhabditida</taxon>
        <taxon>Rhabditina</taxon>
        <taxon>Rhabditomorpha</taxon>
        <taxon>Strongyloidea</taxon>
        <taxon>Trichostrongylidae</taxon>
        <taxon>Haemonchus</taxon>
    </lineage>
</organism>
<dbReference type="AlphaFoldDB" id="A0A0N4WYN7"/>
<dbReference type="Gene3D" id="1.20.1280.50">
    <property type="match status" value="1"/>
</dbReference>
<dbReference type="OMA" id="VEELFWH"/>
<sequence length="320" mass="37687">LFAFKNMGKRRFTKTPISGHWSQRFRRMRVYNPRATFEQAELISKLFDESNKSKKQNTKQIQNTEEKDSIEKDQTINFIDLPSDVLLKIFGYVSSPAQYIIQASQTNHLFGARRIIAKLYRLRCVCKRFRDVINEFHQHLPKPSIGLRLQAPVERDRNYGGCVVAYIYGESGKRYFSKCVVINEVPSAIFPAQICTFLIIKGLVLTDALMDMLLSLDLSKVEELFWHDIRGSRVTDLVKKMEALLAKMTSLCTAEFYSTDDFFDPTTMFPNDNDYWKDRGWEKTDQLYMDRREVLDKYRTLKKWAMIRRVRSRGRRRRPA</sequence>
<feature type="domain" description="F-box" evidence="1">
    <location>
        <begin position="79"/>
        <end position="135"/>
    </location>
</feature>
<accession>A0A0N4WYN7</accession>
<dbReference type="CDD" id="cd09917">
    <property type="entry name" value="F-box_SF"/>
    <property type="match status" value="1"/>
</dbReference>